<dbReference type="PANTHER" id="PTHR31704">
    <property type="entry name" value="MYB/SANT-LIKE DNA-BINDING DOMAIN PROTEIN-RELATED"/>
    <property type="match status" value="1"/>
</dbReference>
<dbReference type="PANTHER" id="PTHR31704:SF40">
    <property type="entry name" value="MYB_SANT-LIKE DOMAIN-CONTAINING PROTEIN"/>
    <property type="match status" value="1"/>
</dbReference>
<feature type="transmembrane region" description="Helical" evidence="2">
    <location>
        <begin position="170"/>
        <end position="192"/>
    </location>
</feature>
<feature type="region of interest" description="Disordered" evidence="1">
    <location>
        <begin position="138"/>
        <end position="159"/>
    </location>
</feature>
<evidence type="ECO:0008006" key="5">
    <source>
        <dbReference type="Google" id="ProtNLM"/>
    </source>
</evidence>
<keyword evidence="2" id="KW-1133">Transmembrane helix</keyword>
<evidence type="ECO:0000313" key="3">
    <source>
        <dbReference type="EMBL" id="CAI9294394.1"/>
    </source>
</evidence>
<proteinExistence type="predicted"/>
<keyword evidence="2" id="KW-0812">Transmembrane</keyword>
<sequence>MCIEEVNIIGRKGGSMNKESWVTLGKVLKEKFDMDTTQKQFKNAFDNLKAKYVVWKTNSFALVNTKWEEFKKGHPRSGSLRTHPLPYPNICASLFDGSSANGSIKRTFTQTKPAYTSSSSHRVQRLLINDNPFNVLEDDDGASNKTSDQASIDRAHGASTDRLSKRAKRLMLLLIDPIKGLKPLMLLLIGLIKRLKLLMLLKPLLVLMT</sequence>
<keyword evidence="2" id="KW-0472">Membrane</keyword>
<protein>
    <recommendedName>
        <fullName evidence="5">Myb/SANT-like domain-containing protein</fullName>
    </recommendedName>
</protein>
<dbReference type="AlphaFoldDB" id="A0AA35ZLI7"/>
<gene>
    <name evidence="3" type="ORF">LSALG_LOCUS33378</name>
</gene>
<organism evidence="3 4">
    <name type="scientific">Lactuca saligna</name>
    <name type="common">Willowleaf lettuce</name>
    <dbReference type="NCBI Taxonomy" id="75948"/>
    <lineage>
        <taxon>Eukaryota</taxon>
        <taxon>Viridiplantae</taxon>
        <taxon>Streptophyta</taxon>
        <taxon>Embryophyta</taxon>
        <taxon>Tracheophyta</taxon>
        <taxon>Spermatophyta</taxon>
        <taxon>Magnoliopsida</taxon>
        <taxon>eudicotyledons</taxon>
        <taxon>Gunneridae</taxon>
        <taxon>Pentapetalae</taxon>
        <taxon>asterids</taxon>
        <taxon>campanulids</taxon>
        <taxon>Asterales</taxon>
        <taxon>Asteraceae</taxon>
        <taxon>Cichorioideae</taxon>
        <taxon>Cichorieae</taxon>
        <taxon>Lactucinae</taxon>
        <taxon>Lactuca</taxon>
    </lineage>
</organism>
<evidence type="ECO:0000256" key="2">
    <source>
        <dbReference type="SAM" id="Phobius"/>
    </source>
</evidence>
<evidence type="ECO:0000313" key="4">
    <source>
        <dbReference type="Proteomes" id="UP001177003"/>
    </source>
</evidence>
<accession>A0AA35ZLI7</accession>
<keyword evidence="4" id="KW-1185">Reference proteome</keyword>
<dbReference type="EMBL" id="OX465083">
    <property type="protein sequence ID" value="CAI9294394.1"/>
    <property type="molecule type" value="Genomic_DNA"/>
</dbReference>
<evidence type="ECO:0000256" key="1">
    <source>
        <dbReference type="SAM" id="MobiDB-lite"/>
    </source>
</evidence>
<dbReference type="Proteomes" id="UP001177003">
    <property type="component" value="Chromosome 7"/>
</dbReference>
<reference evidence="3" key="1">
    <citation type="submission" date="2023-04" db="EMBL/GenBank/DDBJ databases">
        <authorList>
            <person name="Vijverberg K."/>
            <person name="Xiong W."/>
            <person name="Schranz E."/>
        </authorList>
    </citation>
    <scope>NUCLEOTIDE SEQUENCE</scope>
</reference>
<name>A0AA35ZLI7_LACSI</name>